<name>A0A3P7KW23_DIBLA</name>
<evidence type="ECO:0000313" key="2">
    <source>
        <dbReference type="Proteomes" id="UP000281553"/>
    </source>
</evidence>
<proteinExistence type="predicted"/>
<dbReference type="OrthoDB" id="10031946at2759"/>
<gene>
    <name evidence="1" type="ORF">DILT_LOCUS5016</name>
</gene>
<dbReference type="Proteomes" id="UP000281553">
    <property type="component" value="Unassembled WGS sequence"/>
</dbReference>
<keyword evidence="2" id="KW-1185">Reference proteome</keyword>
<dbReference type="InterPro" id="IPR020339">
    <property type="entry name" value="C20orf85-like"/>
</dbReference>
<dbReference type="EMBL" id="UYRU01046558">
    <property type="protein sequence ID" value="VDN09185.1"/>
    <property type="molecule type" value="Genomic_DNA"/>
</dbReference>
<dbReference type="AlphaFoldDB" id="A0A3P7KW23"/>
<dbReference type="PANTHER" id="PTHR31909:SF3">
    <property type="entry name" value="SIMILAR TO PROTEIN C20ORF85 HOMOLOG"/>
    <property type="match status" value="1"/>
</dbReference>
<dbReference type="Pfam" id="PF14945">
    <property type="entry name" value="LLC1"/>
    <property type="match status" value="1"/>
</dbReference>
<accession>A0A3P7KW23</accession>
<reference evidence="1 2" key="1">
    <citation type="submission" date="2018-11" db="EMBL/GenBank/DDBJ databases">
        <authorList>
            <consortium name="Pathogen Informatics"/>
        </authorList>
    </citation>
    <scope>NUCLEOTIDE SEQUENCE [LARGE SCALE GENOMIC DNA]</scope>
</reference>
<protein>
    <submittedName>
        <fullName evidence="1">Uncharacterized protein</fullName>
    </submittedName>
</protein>
<evidence type="ECO:0000313" key="1">
    <source>
        <dbReference type="EMBL" id="VDN09185.1"/>
    </source>
</evidence>
<organism evidence="1 2">
    <name type="scientific">Dibothriocephalus latus</name>
    <name type="common">Fish tapeworm</name>
    <name type="synonym">Diphyllobothrium latum</name>
    <dbReference type="NCBI Taxonomy" id="60516"/>
    <lineage>
        <taxon>Eukaryota</taxon>
        <taxon>Metazoa</taxon>
        <taxon>Spiralia</taxon>
        <taxon>Lophotrochozoa</taxon>
        <taxon>Platyhelminthes</taxon>
        <taxon>Cestoda</taxon>
        <taxon>Eucestoda</taxon>
        <taxon>Diphyllobothriidea</taxon>
        <taxon>Diphyllobothriidae</taxon>
        <taxon>Dibothriocephalus</taxon>
    </lineage>
</organism>
<sequence>MADADMNNELTPFSRDFIWADACRKERMYVQNYDGKFGFLKGPLKKFAQDELDNLVDKNRPKVEDILPPKKKAAEPKDAIKVLPSPMPFPLTSTGQIGWRAKNEYVLDRYGRYCKEKLSIQQQLKWPDEALP</sequence>
<dbReference type="PANTHER" id="PTHR31909">
    <property type="entry name" value="CHROMOSOME 20 ORF85 FAMILY MEMBER"/>
    <property type="match status" value="1"/>
</dbReference>